<sequence>MSNTHKINQTHIEFAFDHQQDVDTFEQRAPQWVVQHLLSEIESVLDELCPANQTMVIDSLSLELGDINANDFYQQAPQKLKQILREKLTEQLYLTKRVEDDYVPAKASSQTPLTAKPEHFVVLSQEQQNWNVLWTFLTTGLLPWSVSNEQSIVSLGLAESVIDHAKQLANALNQSNQSDQIVQRLIEQFPASYLNKLFPQLSLAQQWQMMRLLLTHSKGHSVELRQCLGKAWYQRITRCLTQHDLTPLHPHWAMLFAQFTPQLLSALQQRNSDHQLPNDLYRDIELANRLQLIKALTPQEYPFLSSILRAPHLWQQPSQKENPAQTAVVESVQPHNPALLSEAHVEQHLWLFTLHYLLSDHSSDFNRQAYMTQLIHHMANAQNQNTGTVLSALIMAVGTVNITSELQDQLLSLLHVIESTLSNTDILPSATPEQQRSLSIEEWVTPEQQTPAHQIEPDNTPALAYINELLIALSSGTEAQLQSYWPDNTLQFAQLLRWCGQLSDVRQHWSTHYSDNTLLKLIDVLAPTAVPLVQILLAPTSLWFTLQWPTTTRQPTANEIRTQLWCITFTYFIVETRGHVSQNDYLRYLIKTMADRYHRSYHALLRTVTVQLNKSRLSSPVFEIITKYLNQLTTHSHSKKKMQNNSQLNTVLTALYTPSMLRTFSEEQISDVENIIITLQHGNLTHWKHHINVWQRDYSQQLPLIIRKLGQHTAVIRRWAANLNDAALLTITAILNPNAKEMVHSMISESHTLGMVVNNAKNGQPDIPGNASNTKTALWELTLHYLISQEGSKFNQYQYLLNVTEQLAARYQIEIEVFIYEWLTLCDNSFLWRDQLLFLMDHQARTVPTAPELLTRIQTANHSPVLDQRQRSVLFQYAAINAAAMTSQLHAWHSSELQRLIRVVQPKLSARVVAMTPLLLAIVHLFKLPMPWFYQVLFSHDCPSTAEQWLQHLLQHINKHSTTSQADNYQQLCQLVLTNNTIHESLTERQRWLLSIAPVDSLLNTLQQWVEGQAPAPKNEVIAYLAQHAKYPLHHWLQRALIDPNILQRLLNEWPLDTHQTLFFPTLTSNAIALLILRNTFSQLFESKPQGERLFWQTLYRQHILKGIALDSHLFMHRMLGELGQLWAGHTHVDTSTHRSALSLLVKTLQPLVTSKPLQDTLKQVANMDKPEHSNTPLWQSQLNQTQPDINKIMKNIDIPNNNGGSSDNGIPWQDPQAEETSNDDPITISNSGLVIISHYIPMLFERLTLTKGQQFINKKAQYQALFCLQYLITHSSAAPEYQLPLNKVLCGVDLAEPVPEDMPLPEGAEVILDGLMHAVIQHWKALGNTSIQGLQTTFMQREGQLTDTTKNWHLAVAPGTFDMLLDQLPWSFQTIKHPWMDKPLFVIWR</sequence>
<evidence type="ECO:0000313" key="3">
    <source>
        <dbReference type="Proteomes" id="UP000462621"/>
    </source>
</evidence>
<dbReference type="Pfam" id="PF19268">
    <property type="entry name" value="CIS_TMP"/>
    <property type="match status" value="2"/>
</dbReference>
<organism evidence="2 3">
    <name type="scientific">Vibrio eleionomae</name>
    <dbReference type="NCBI Taxonomy" id="2653505"/>
    <lineage>
        <taxon>Bacteria</taxon>
        <taxon>Pseudomonadati</taxon>
        <taxon>Pseudomonadota</taxon>
        <taxon>Gammaproteobacteria</taxon>
        <taxon>Vibrionales</taxon>
        <taxon>Vibrionaceae</taxon>
        <taxon>Vibrio</taxon>
    </lineage>
</organism>
<evidence type="ECO:0000313" key="2">
    <source>
        <dbReference type="EMBL" id="MZI92913.1"/>
    </source>
</evidence>
<dbReference type="InterPro" id="IPR045538">
    <property type="entry name" value="CIS_TMP"/>
</dbReference>
<protein>
    <submittedName>
        <fullName evidence="2">Uncharacterized protein</fullName>
    </submittedName>
</protein>
<feature type="region of interest" description="Disordered" evidence="1">
    <location>
        <begin position="1197"/>
        <end position="1225"/>
    </location>
</feature>
<name>A0A7X4LJ31_9VIBR</name>
<feature type="compositionally biased region" description="Polar residues" evidence="1">
    <location>
        <begin position="1199"/>
        <end position="1209"/>
    </location>
</feature>
<dbReference type="EMBL" id="WEKT01000008">
    <property type="protein sequence ID" value="MZI92913.1"/>
    <property type="molecule type" value="Genomic_DNA"/>
</dbReference>
<comment type="caution">
    <text evidence="2">The sequence shown here is derived from an EMBL/GenBank/DDBJ whole genome shotgun (WGS) entry which is preliminary data.</text>
</comment>
<dbReference type="Proteomes" id="UP000462621">
    <property type="component" value="Unassembled WGS sequence"/>
</dbReference>
<keyword evidence="3" id="KW-1185">Reference proteome</keyword>
<gene>
    <name evidence="2" type="ORF">F9817_06850</name>
</gene>
<accession>A0A7X4LJ31</accession>
<dbReference type="RefSeq" id="WP_161154212.1">
    <property type="nucleotide sequence ID" value="NZ_WEKT01000008.1"/>
</dbReference>
<proteinExistence type="predicted"/>
<evidence type="ECO:0000256" key="1">
    <source>
        <dbReference type="SAM" id="MobiDB-lite"/>
    </source>
</evidence>
<reference evidence="2 3" key="1">
    <citation type="submission" date="2019-10" db="EMBL/GenBank/DDBJ databases">
        <title>Vibrio sp. nov. isolated from a shrimp pond.</title>
        <authorList>
            <person name="Gomez-Gil B."/>
            <person name="Enciso-Ibarra J."/>
            <person name="Enciso-Ibarra K."/>
            <person name="Bolan-Mejia C."/>
        </authorList>
    </citation>
    <scope>NUCLEOTIDE SEQUENCE [LARGE SCALE GENOMIC DNA]</scope>
    <source>
        <strain evidence="2 3">CAIM 722</strain>
    </source>
</reference>